<dbReference type="EMBL" id="JAZEWV010000068">
    <property type="protein sequence ID" value="MEE4547004.1"/>
    <property type="molecule type" value="Genomic_DNA"/>
</dbReference>
<name>A0ABU7PME2_9ACTN</name>
<dbReference type="Proteomes" id="UP001344658">
    <property type="component" value="Unassembled WGS sequence"/>
</dbReference>
<proteinExistence type="predicted"/>
<evidence type="ECO:0000256" key="1">
    <source>
        <dbReference type="SAM" id="Phobius"/>
    </source>
</evidence>
<keyword evidence="1" id="KW-1133">Transmembrane helix</keyword>
<gene>
    <name evidence="2" type="ORF">V2S66_34195</name>
</gene>
<feature type="transmembrane region" description="Helical" evidence="1">
    <location>
        <begin position="128"/>
        <end position="150"/>
    </location>
</feature>
<sequence>MERLASELRALRALAGDKPFWKMARQCSVSKSALAAAAAGRRLPSEKVLTEFVRACGGDGDWWRERWEQARSAEAELAAATPGKVLAKRRPGVVEIMASRPLTRLAEAGDEHPEYDLPSAAEPRRPRWILIVAGILVSVAAGMAVAWIGAPFHSTHHATPAPPNDGTDPQLAGCADDAMGLAVTPVRLQKAVALRSLQLPKGTVVGTVTLRYSPRCAGAWARFDPDPVIDTKLGDDRLAAITVWDRRPADTTQETWQMGHVDESYSALLLTGMGCVIAGARIDVINEDVSAQGETLCLPTLSSDRRSSTHTPGR</sequence>
<accession>A0ABU7PME2</accession>
<keyword evidence="1" id="KW-0472">Membrane</keyword>
<evidence type="ECO:0000313" key="2">
    <source>
        <dbReference type="EMBL" id="MEE4547004.1"/>
    </source>
</evidence>
<evidence type="ECO:0000313" key="3">
    <source>
        <dbReference type="Proteomes" id="UP001344658"/>
    </source>
</evidence>
<organism evidence="2 3">
    <name type="scientific">Actinacidiphila polyblastidii</name>
    <dbReference type="NCBI Taxonomy" id="3110430"/>
    <lineage>
        <taxon>Bacteria</taxon>
        <taxon>Bacillati</taxon>
        <taxon>Actinomycetota</taxon>
        <taxon>Actinomycetes</taxon>
        <taxon>Kitasatosporales</taxon>
        <taxon>Streptomycetaceae</taxon>
        <taxon>Actinacidiphila</taxon>
    </lineage>
</organism>
<keyword evidence="3" id="KW-1185">Reference proteome</keyword>
<keyword evidence="1" id="KW-0812">Transmembrane</keyword>
<dbReference type="InterPro" id="IPR021224">
    <property type="entry name" value="DUF2690"/>
</dbReference>
<dbReference type="Pfam" id="PF10901">
    <property type="entry name" value="DUF2690"/>
    <property type="match status" value="1"/>
</dbReference>
<comment type="caution">
    <text evidence="2">The sequence shown here is derived from an EMBL/GenBank/DDBJ whole genome shotgun (WGS) entry which is preliminary data.</text>
</comment>
<dbReference type="Pfam" id="PF13560">
    <property type="entry name" value="HTH_31"/>
    <property type="match status" value="1"/>
</dbReference>
<protein>
    <submittedName>
        <fullName evidence="2">DUF2690 domain-containing protein</fullName>
    </submittedName>
</protein>
<dbReference type="RefSeq" id="WP_330800984.1">
    <property type="nucleotide sequence ID" value="NZ_JAZEWV010000068.1"/>
</dbReference>
<reference evidence="2 3" key="1">
    <citation type="submission" date="2023-12" db="EMBL/GenBank/DDBJ databases">
        <title>Streptomyces sp. V4-01.</title>
        <authorList>
            <person name="Somphong A."/>
            <person name="Phongsopitanun W."/>
        </authorList>
    </citation>
    <scope>NUCLEOTIDE SEQUENCE [LARGE SCALE GENOMIC DNA]</scope>
    <source>
        <strain evidence="2 3">V4-01</strain>
    </source>
</reference>